<protein>
    <recommendedName>
        <fullName evidence="4">Outer membrane protein beta-barrel domain-containing protein</fullName>
    </recommendedName>
</protein>
<sequence>MLLLSSHANAQKLNVGITFQYHVLKQVKVDSDIIKGAYSYSQYYVKDNRWKFFSAGQSIVIGTVLQLDYKRFYATIEPSYNLNTYNYVVEYPVEPDRNERINFQPLLFQVDVPFYLGFQFKSSTFVRYSFFAGGVAVIPYFISYQLRSRLADNPQYDYFHSGDMRNILYDTEPYFNTLLGFGLHFASLGKIDLRYQHRIGSPGDVYAVTFNTVGAAVTYYLPLDLKRKKIYYED</sequence>
<keyword evidence="1" id="KW-1133">Transmembrane helix</keyword>
<accession>A0AAP2GRN2</accession>
<dbReference type="AlphaFoldDB" id="A0AAP2GRN2"/>
<gene>
    <name evidence="2" type="ORF">KK083_25045</name>
</gene>
<comment type="caution">
    <text evidence="2">The sequence shown here is derived from an EMBL/GenBank/DDBJ whole genome shotgun (WGS) entry which is preliminary data.</text>
</comment>
<reference evidence="2 3" key="1">
    <citation type="submission" date="2021-05" db="EMBL/GenBank/DDBJ databases">
        <title>A Polyphasic approach of four new species of the genus Ohtaekwangia: Ohtaekwangia histidinii sp. nov., Ohtaekwangia cretensis sp. nov., Ohtaekwangia indiensis sp. nov., Ohtaekwangia reichenbachii sp. nov. from diverse environment.</title>
        <authorList>
            <person name="Octaviana S."/>
        </authorList>
    </citation>
    <scope>NUCLEOTIDE SEQUENCE [LARGE SCALE GENOMIC DNA]</scope>
    <source>
        <strain evidence="2 3">PWU4</strain>
    </source>
</reference>
<evidence type="ECO:0000313" key="2">
    <source>
        <dbReference type="EMBL" id="MBT1700180.1"/>
    </source>
</evidence>
<organism evidence="2 3">
    <name type="scientific">Chryseosolibacter histidini</name>
    <dbReference type="NCBI Taxonomy" id="2782349"/>
    <lineage>
        <taxon>Bacteria</taxon>
        <taxon>Pseudomonadati</taxon>
        <taxon>Bacteroidota</taxon>
        <taxon>Cytophagia</taxon>
        <taxon>Cytophagales</taxon>
        <taxon>Chryseotaleaceae</taxon>
        <taxon>Chryseosolibacter</taxon>
    </lineage>
</organism>
<evidence type="ECO:0000256" key="1">
    <source>
        <dbReference type="SAM" id="Phobius"/>
    </source>
</evidence>
<keyword evidence="1" id="KW-0812">Transmembrane</keyword>
<evidence type="ECO:0008006" key="4">
    <source>
        <dbReference type="Google" id="ProtNLM"/>
    </source>
</evidence>
<evidence type="ECO:0000313" key="3">
    <source>
        <dbReference type="Proteomes" id="UP001319200"/>
    </source>
</evidence>
<dbReference type="EMBL" id="JAHESF010000036">
    <property type="protein sequence ID" value="MBT1700180.1"/>
    <property type="molecule type" value="Genomic_DNA"/>
</dbReference>
<dbReference type="Proteomes" id="UP001319200">
    <property type="component" value="Unassembled WGS sequence"/>
</dbReference>
<feature type="transmembrane region" description="Helical" evidence="1">
    <location>
        <begin position="125"/>
        <end position="142"/>
    </location>
</feature>
<proteinExistence type="predicted"/>
<dbReference type="RefSeq" id="WP_254168578.1">
    <property type="nucleotide sequence ID" value="NZ_JAHESF010000036.1"/>
</dbReference>
<keyword evidence="3" id="KW-1185">Reference proteome</keyword>
<name>A0AAP2GRN2_9BACT</name>
<keyword evidence="1" id="KW-0472">Membrane</keyword>